<dbReference type="InterPro" id="IPR010106">
    <property type="entry name" value="RpnA"/>
</dbReference>
<keyword evidence="2" id="KW-1185">Reference proteome</keyword>
<proteinExistence type="predicted"/>
<dbReference type="Proteomes" id="UP001519292">
    <property type="component" value="Unassembled WGS sequence"/>
</dbReference>
<comment type="caution">
    <text evidence="1">The sequence shown here is derived from an EMBL/GenBank/DDBJ whole genome shotgun (WGS) entry which is preliminary data.</text>
</comment>
<organism evidence="1 2">
    <name type="scientific">Lactobacillus colini</name>
    <dbReference type="NCBI Taxonomy" id="1819254"/>
    <lineage>
        <taxon>Bacteria</taxon>
        <taxon>Bacillati</taxon>
        <taxon>Bacillota</taxon>
        <taxon>Bacilli</taxon>
        <taxon>Lactobacillales</taxon>
        <taxon>Lactobacillaceae</taxon>
        <taxon>Lactobacillus</taxon>
    </lineage>
</organism>
<dbReference type="RefSeq" id="WP_209687216.1">
    <property type="nucleotide sequence ID" value="NZ_JAGGLU010000010.1"/>
</dbReference>
<reference evidence="1 2" key="1">
    <citation type="submission" date="2021-03" db="EMBL/GenBank/DDBJ databases">
        <title>Genomic Encyclopedia of Type Strains, Phase IV (KMG-IV): sequencing the most valuable type-strain genomes for metagenomic binning, comparative biology and taxonomic classification.</title>
        <authorList>
            <person name="Goeker M."/>
        </authorList>
    </citation>
    <scope>NUCLEOTIDE SEQUENCE [LARGE SCALE GENOMIC DNA]</scope>
    <source>
        <strain evidence="1 2">DSM 101872</strain>
    </source>
</reference>
<dbReference type="NCBIfam" id="TIGR01784">
    <property type="entry name" value="T_den_put_tspse"/>
    <property type="match status" value="1"/>
</dbReference>
<evidence type="ECO:0000313" key="2">
    <source>
        <dbReference type="Proteomes" id="UP001519292"/>
    </source>
</evidence>
<dbReference type="EMBL" id="JAGGLU010000010">
    <property type="protein sequence ID" value="MBP2058483.1"/>
    <property type="molecule type" value="Genomic_DNA"/>
</dbReference>
<protein>
    <submittedName>
        <fullName evidence="1">Transposase/invertase (TIGR01784 family)</fullName>
    </submittedName>
</protein>
<gene>
    <name evidence="1" type="ORF">J2Z60_001668</name>
</gene>
<accession>A0ABS4MFV9</accession>
<name>A0ABS4MFV9_9LACO</name>
<evidence type="ECO:0000313" key="1">
    <source>
        <dbReference type="EMBL" id="MBP2058483.1"/>
    </source>
</evidence>
<sequence length="292" mass="33999">MTKSYDYLLGHPTLSVDPIFGYVMSKKENCLKLLQAALPKLNLTAIIRIAPQKHLSLKMFEQDSRYDIWSVDKQGRKYDIEIQTSSDPEILERAWRYLLRLQTSVEPVLKPGEKRGPTHSSYVLFFCTFPPGKETRAKYSYSMHDDEFVDRRLDQLGHIVMFNALAPDRSMISAEMAEILDFLVGKMRQQPGKFIIGLNELMTEYLNTQEWRDYMNDFQRYKEELSREKFNEGQAQGEAIGKAQERTIAVRKMAARLRKLHLSDTEIMQSLQEDYGSSFSEDQLLKFINNAK</sequence>